<keyword evidence="3" id="KW-0378">Hydrolase</keyword>
<comment type="similarity">
    <text evidence="1">Belongs to the peptidase C40 family.</text>
</comment>
<proteinExistence type="inferred from homology"/>
<reference evidence="8 9" key="1">
    <citation type="submission" date="2022-10" db="EMBL/GenBank/DDBJ databases">
        <title>The complete genomes of actinobacterial strains from the NBC collection.</title>
        <authorList>
            <person name="Joergensen T.S."/>
            <person name="Alvarez Arevalo M."/>
            <person name="Sterndorff E.B."/>
            <person name="Faurdal D."/>
            <person name="Vuksanovic O."/>
            <person name="Mourched A.-S."/>
            <person name="Charusanti P."/>
            <person name="Shaw S."/>
            <person name="Blin K."/>
            <person name="Weber T."/>
        </authorList>
    </citation>
    <scope>NUCLEOTIDE SEQUENCE [LARGE SCALE GENOMIC DNA]</scope>
    <source>
        <strain evidence="8 9">NBC_00456</strain>
    </source>
</reference>
<keyword evidence="4" id="KW-0788">Thiol protease</keyword>
<dbReference type="PANTHER" id="PTHR47359:SF3">
    <property type="entry name" value="NLP_P60 DOMAIN-CONTAINING PROTEIN-RELATED"/>
    <property type="match status" value="1"/>
</dbReference>
<evidence type="ECO:0000313" key="9">
    <source>
        <dbReference type="Proteomes" id="UP001341259"/>
    </source>
</evidence>
<gene>
    <name evidence="8" type="ORF">OHB29_05945</name>
</gene>
<dbReference type="InterPro" id="IPR038765">
    <property type="entry name" value="Papain-like_cys_pep_sf"/>
</dbReference>
<dbReference type="SUPFAM" id="SSF54001">
    <property type="entry name" value="Cysteine proteinases"/>
    <property type="match status" value="1"/>
</dbReference>
<dbReference type="RefSeq" id="WP_328337010.1">
    <property type="nucleotide sequence ID" value="NZ_CP107906.1"/>
</dbReference>
<evidence type="ECO:0000256" key="4">
    <source>
        <dbReference type="ARBA" id="ARBA00022807"/>
    </source>
</evidence>
<organism evidence="8 9">
    <name type="scientific">Streptomyces violaceus</name>
    <name type="common">Streptomyces venezuelae</name>
    <dbReference type="NCBI Taxonomy" id="1936"/>
    <lineage>
        <taxon>Bacteria</taxon>
        <taxon>Bacillati</taxon>
        <taxon>Actinomycetota</taxon>
        <taxon>Actinomycetes</taxon>
        <taxon>Kitasatosporales</taxon>
        <taxon>Streptomycetaceae</taxon>
        <taxon>Streptomyces</taxon>
    </lineage>
</organism>
<evidence type="ECO:0000313" key="8">
    <source>
        <dbReference type="EMBL" id="WUG92595.1"/>
    </source>
</evidence>
<feature type="signal peptide" evidence="6">
    <location>
        <begin position="1"/>
        <end position="34"/>
    </location>
</feature>
<dbReference type="Proteomes" id="UP001341259">
    <property type="component" value="Chromosome"/>
</dbReference>
<dbReference type="Gene3D" id="3.90.1720.10">
    <property type="entry name" value="endopeptidase domain like (from Nostoc punctiforme)"/>
    <property type="match status" value="1"/>
</dbReference>
<dbReference type="PANTHER" id="PTHR47359">
    <property type="entry name" value="PEPTIDOGLYCAN DL-ENDOPEPTIDASE CWLO"/>
    <property type="match status" value="1"/>
</dbReference>
<evidence type="ECO:0000256" key="1">
    <source>
        <dbReference type="ARBA" id="ARBA00007074"/>
    </source>
</evidence>
<feature type="chain" id="PRO_5046881964" evidence="6">
    <location>
        <begin position="35"/>
        <end position="380"/>
    </location>
</feature>
<protein>
    <submittedName>
        <fullName evidence="8">C40 family peptidase</fullName>
    </submittedName>
</protein>
<dbReference type="InterPro" id="IPR051794">
    <property type="entry name" value="PG_Endopeptidase_C40"/>
</dbReference>
<keyword evidence="9" id="KW-1185">Reference proteome</keyword>
<dbReference type="Pfam" id="PF00877">
    <property type="entry name" value="NLPC_P60"/>
    <property type="match status" value="1"/>
</dbReference>
<name>A0ABZ1NLW6_STRVL</name>
<feature type="domain" description="NlpC/P60" evidence="7">
    <location>
        <begin position="252"/>
        <end position="380"/>
    </location>
</feature>
<evidence type="ECO:0000256" key="5">
    <source>
        <dbReference type="SAM" id="MobiDB-lite"/>
    </source>
</evidence>
<accession>A0ABZ1NLW6</accession>
<keyword evidence="6" id="KW-0732">Signal</keyword>
<dbReference type="EMBL" id="CP107906">
    <property type="protein sequence ID" value="WUG92595.1"/>
    <property type="molecule type" value="Genomic_DNA"/>
</dbReference>
<feature type="region of interest" description="Disordered" evidence="5">
    <location>
        <begin position="196"/>
        <end position="237"/>
    </location>
</feature>
<dbReference type="PROSITE" id="PS51935">
    <property type="entry name" value="NLPC_P60"/>
    <property type="match status" value="1"/>
</dbReference>
<evidence type="ECO:0000256" key="6">
    <source>
        <dbReference type="SAM" id="SignalP"/>
    </source>
</evidence>
<sequence>MKKAIAIAGAVALGPTLLVAPVAVALAGSSSAQAVCAAGGAQAMDSAAVAKQVESILKGGDKGSVSVPGLDDPAEQIPNAQTIQATGIAMKVPARGQIVALATALQESGLRNLDYGDRDSLGLFQQRPSQGWGTAAEVRDPVHASTKFYEGLIKVSGWQSMTVAQAAQEVQKSGFPDAYAKWEPLATALQKGIAKSLGQNGSSGKDSDTGGEAEQTTSSAVTACGTGGDGSSFGPIPAGSVPEGYKIPASAPKSVRTAVRWGLGQLGTPYQWGGSCSDPHGQDPMGRCDCTSLMQASYKAGGVSLSRTTYTQVKEGKAVSVDALKPGDLLFTRGTAAAPEHVGMFIGQGLILQAPKTGDVVKISTLAEWRADVVAARRVV</sequence>
<keyword evidence="2" id="KW-0645">Protease</keyword>
<evidence type="ECO:0000256" key="2">
    <source>
        <dbReference type="ARBA" id="ARBA00022670"/>
    </source>
</evidence>
<evidence type="ECO:0000259" key="7">
    <source>
        <dbReference type="PROSITE" id="PS51935"/>
    </source>
</evidence>
<evidence type="ECO:0000256" key="3">
    <source>
        <dbReference type="ARBA" id="ARBA00022801"/>
    </source>
</evidence>
<dbReference type="InterPro" id="IPR000064">
    <property type="entry name" value="NLP_P60_dom"/>
</dbReference>